<dbReference type="InterPro" id="IPR025164">
    <property type="entry name" value="Toastrack_DUF4097"/>
</dbReference>
<protein>
    <recommendedName>
        <fullName evidence="2">DUF4097 domain-containing protein</fullName>
    </recommendedName>
</protein>
<evidence type="ECO:0000313" key="4">
    <source>
        <dbReference type="Proteomes" id="UP001260188"/>
    </source>
</evidence>
<dbReference type="EMBL" id="JAVIZA010000001">
    <property type="protein sequence ID" value="MDR6168155.1"/>
    <property type="molecule type" value="Genomic_DNA"/>
</dbReference>
<evidence type="ECO:0000259" key="2">
    <source>
        <dbReference type="Pfam" id="PF13349"/>
    </source>
</evidence>
<gene>
    <name evidence="3" type="ORF">QE367_002359</name>
</gene>
<evidence type="ECO:0000256" key="1">
    <source>
        <dbReference type="SAM" id="MobiDB-lite"/>
    </source>
</evidence>
<organism evidence="3 4">
    <name type="scientific">Microbacterium paludicola</name>
    <dbReference type="NCBI Taxonomy" id="300019"/>
    <lineage>
        <taxon>Bacteria</taxon>
        <taxon>Bacillati</taxon>
        <taxon>Actinomycetota</taxon>
        <taxon>Actinomycetes</taxon>
        <taxon>Micrococcales</taxon>
        <taxon>Microbacteriaceae</taxon>
        <taxon>Microbacterium</taxon>
    </lineage>
</organism>
<evidence type="ECO:0000313" key="3">
    <source>
        <dbReference type="EMBL" id="MDR6168155.1"/>
    </source>
</evidence>
<proteinExistence type="predicted"/>
<accession>A0ABU1I2P1</accession>
<comment type="caution">
    <text evidence="3">The sequence shown here is derived from an EMBL/GenBank/DDBJ whole genome shotgun (WGS) entry which is preliminary data.</text>
</comment>
<dbReference type="RefSeq" id="WP_309666968.1">
    <property type="nucleotide sequence ID" value="NZ_JAVIZA010000001.1"/>
</dbReference>
<feature type="region of interest" description="Disordered" evidence="1">
    <location>
        <begin position="273"/>
        <end position="315"/>
    </location>
</feature>
<feature type="domain" description="DUF4097" evidence="2">
    <location>
        <begin position="23"/>
        <end position="228"/>
    </location>
</feature>
<name>A0ABU1I2P1_9MICO</name>
<reference evidence="3 4" key="1">
    <citation type="submission" date="2023-08" db="EMBL/GenBank/DDBJ databases">
        <title>Functional and genomic diversity of the sorghum phyllosphere microbiome.</title>
        <authorList>
            <person name="Shade A."/>
        </authorList>
    </citation>
    <scope>NUCLEOTIDE SEQUENCE [LARGE SCALE GENOMIC DNA]</scope>
    <source>
        <strain evidence="3 4">SORGH_AS_0919</strain>
    </source>
</reference>
<keyword evidence="4" id="KW-1185">Reference proteome</keyword>
<dbReference type="Pfam" id="PF13349">
    <property type="entry name" value="DUF4097"/>
    <property type="match status" value="1"/>
</dbReference>
<feature type="compositionally biased region" description="Low complexity" evidence="1">
    <location>
        <begin position="287"/>
        <end position="306"/>
    </location>
</feature>
<sequence length="315" mass="32391">MTLQKWIVHPDETRVIDVDDIRKLKVSMVGGQIDIVAHDEPGVRIEVHAVTGKDLRIEATGDVVEIDHPQLRWDNFTQVFRNFGSSGPKAEISVAVPRGTDLTLGVVSASALVSGLTADARVNTVSGDIIIDGITGDVNANAVSGDVQARELTGALTAKSVSGDVSAIGTLRAADIDTVSGAMLVDSSGPIQSVTLHTVGGDATVRLDESLPANYQVRSVSGRVLIDGVVRSGQGAGPLTSFAGSTGELSGSFVDVRTNSVSGDLTVLRRSAPAATDVAGTSTPEVAGEAAPDAAPGEAAPTTPAEDTADRREEH</sequence>
<dbReference type="Proteomes" id="UP001260188">
    <property type="component" value="Unassembled WGS sequence"/>
</dbReference>